<accession>A0A4C1X4W8</accession>
<comment type="caution">
    <text evidence="2">The sequence shown here is derived from an EMBL/GenBank/DDBJ whole genome shotgun (WGS) entry which is preliminary data.</text>
</comment>
<protein>
    <submittedName>
        <fullName evidence="2">Uncharacterized protein</fullName>
    </submittedName>
</protein>
<feature type="compositionally biased region" description="Low complexity" evidence="1">
    <location>
        <begin position="33"/>
        <end position="46"/>
    </location>
</feature>
<proteinExistence type="predicted"/>
<keyword evidence="3" id="KW-1185">Reference proteome</keyword>
<dbReference type="AlphaFoldDB" id="A0A4C1X4W8"/>
<evidence type="ECO:0000313" key="2">
    <source>
        <dbReference type="EMBL" id="GBP58193.1"/>
    </source>
</evidence>
<sequence length="126" mass="14166">MTDNYVALELKTSLIFKQQVQIVRETVLCARVGGSRPPGRPRAAAPSRRKADDMYAEREQFEKQYCALVSAAHALLDDHAPQRRRGGRLTTYMRNASSSRNNTVRSCRRLTPSWTTTRRSAVAAEG</sequence>
<evidence type="ECO:0000256" key="1">
    <source>
        <dbReference type="SAM" id="MobiDB-lite"/>
    </source>
</evidence>
<dbReference type="Proteomes" id="UP000299102">
    <property type="component" value="Unassembled WGS sequence"/>
</dbReference>
<feature type="region of interest" description="Disordered" evidence="1">
    <location>
        <begin position="33"/>
        <end position="52"/>
    </location>
</feature>
<reference evidence="2 3" key="1">
    <citation type="journal article" date="2019" name="Commun. Biol.">
        <title>The bagworm genome reveals a unique fibroin gene that provides high tensile strength.</title>
        <authorList>
            <person name="Kono N."/>
            <person name="Nakamura H."/>
            <person name="Ohtoshi R."/>
            <person name="Tomita M."/>
            <person name="Numata K."/>
            <person name="Arakawa K."/>
        </authorList>
    </citation>
    <scope>NUCLEOTIDE SEQUENCE [LARGE SCALE GENOMIC DNA]</scope>
</reference>
<dbReference type="EMBL" id="BGZK01000729">
    <property type="protein sequence ID" value="GBP58193.1"/>
    <property type="molecule type" value="Genomic_DNA"/>
</dbReference>
<gene>
    <name evidence="2" type="ORF">EVAR_87770_1</name>
</gene>
<organism evidence="2 3">
    <name type="scientific">Eumeta variegata</name>
    <name type="common">Bagworm moth</name>
    <name type="synonym">Eumeta japonica</name>
    <dbReference type="NCBI Taxonomy" id="151549"/>
    <lineage>
        <taxon>Eukaryota</taxon>
        <taxon>Metazoa</taxon>
        <taxon>Ecdysozoa</taxon>
        <taxon>Arthropoda</taxon>
        <taxon>Hexapoda</taxon>
        <taxon>Insecta</taxon>
        <taxon>Pterygota</taxon>
        <taxon>Neoptera</taxon>
        <taxon>Endopterygota</taxon>
        <taxon>Lepidoptera</taxon>
        <taxon>Glossata</taxon>
        <taxon>Ditrysia</taxon>
        <taxon>Tineoidea</taxon>
        <taxon>Psychidae</taxon>
        <taxon>Oiketicinae</taxon>
        <taxon>Eumeta</taxon>
    </lineage>
</organism>
<evidence type="ECO:0000313" key="3">
    <source>
        <dbReference type="Proteomes" id="UP000299102"/>
    </source>
</evidence>
<name>A0A4C1X4W8_EUMVA</name>